<dbReference type="Proteomes" id="UP000184383">
    <property type="component" value="Unassembled WGS sequence"/>
</dbReference>
<comment type="cofactor">
    <cofactor evidence="1 7">
        <name>heme</name>
        <dbReference type="ChEBI" id="CHEBI:30413"/>
    </cofactor>
</comment>
<dbReference type="InterPro" id="IPR047146">
    <property type="entry name" value="Cyt_P450_E_CYP52_fungi"/>
</dbReference>
<evidence type="ECO:0000256" key="7">
    <source>
        <dbReference type="PIRSR" id="PIRSR602401-1"/>
    </source>
</evidence>
<dbReference type="Gene3D" id="1.10.630.10">
    <property type="entry name" value="Cytochrome P450"/>
    <property type="match status" value="1"/>
</dbReference>
<evidence type="ECO:0000256" key="2">
    <source>
        <dbReference type="ARBA" id="ARBA00010617"/>
    </source>
</evidence>
<comment type="similarity">
    <text evidence="2">Belongs to the cytochrome P450 family.</text>
</comment>
<dbReference type="InterPro" id="IPR001128">
    <property type="entry name" value="Cyt_P450"/>
</dbReference>
<reference evidence="9" key="1">
    <citation type="journal article" date="2017" name="Genome Biol.">
        <title>Comparative genomics reveals high biological diversity and specific adaptations in the industrially and medically important fungal genus Aspergillus.</title>
        <authorList>
            <person name="de Vries R.P."/>
            <person name="Riley R."/>
            <person name="Wiebenga A."/>
            <person name="Aguilar-Osorio G."/>
            <person name="Amillis S."/>
            <person name="Uchima C.A."/>
            <person name="Anderluh G."/>
            <person name="Asadollahi M."/>
            <person name="Askin M."/>
            <person name="Barry K."/>
            <person name="Battaglia E."/>
            <person name="Bayram O."/>
            <person name="Benocci T."/>
            <person name="Braus-Stromeyer S.A."/>
            <person name="Caldana C."/>
            <person name="Canovas D."/>
            <person name="Cerqueira G.C."/>
            <person name="Chen F."/>
            <person name="Chen W."/>
            <person name="Choi C."/>
            <person name="Clum A."/>
            <person name="Dos Santos R.A."/>
            <person name="Damasio A.R."/>
            <person name="Diallinas G."/>
            <person name="Emri T."/>
            <person name="Fekete E."/>
            <person name="Flipphi M."/>
            <person name="Freyberg S."/>
            <person name="Gallo A."/>
            <person name="Gournas C."/>
            <person name="Habgood R."/>
            <person name="Hainaut M."/>
            <person name="Harispe M.L."/>
            <person name="Henrissat B."/>
            <person name="Hilden K.S."/>
            <person name="Hope R."/>
            <person name="Hossain A."/>
            <person name="Karabika E."/>
            <person name="Karaffa L."/>
            <person name="Karanyi Z."/>
            <person name="Krasevec N."/>
            <person name="Kuo A."/>
            <person name="Kusch H."/>
            <person name="LaButti K."/>
            <person name="Lagendijk E.L."/>
            <person name="Lapidus A."/>
            <person name="Levasseur A."/>
            <person name="Lindquist E."/>
            <person name="Lipzen A."/>
            <person name="Logrieco A.F."/>
            <person name="MacCabe A."/>
            <person name="Maekelae M.R."/>
            <person name="Malavazi I."/>
            <person name="Melin P."/>
            <person name="Meyer V."/>
            <person name="Mielnichuk N."/>
            <person name="Miskei M."/>
            <person name="Molnar A.P."/>
            <person name="Mule G."/>
            <person name="Ngan C.Y."/>
            <person name="Orejas M."/>
            <person name="Orosz E."/>
            <person name="Ouedraogo J.P."/>
            <person name="Overkamp K.M."/>
            <person name="Park H.-S."/>
            <person name="Perrone G."/>
            <person name="Piumi F."/>
            <person name="Punt P.J."/>
            <person name="Ram A.F."/>
            <person name="Ramon A."/>
            <person name="Rauscher S."/>
            <person name="Record E."/>
            <person name="Riano-Pachon D.M."/>
            <person name="Robert V."/>
            <person name="Roehrig J."/>
            <person name="Ruller R."/>
            <person name="Salamov A."/>
            <person name="Salih N.S."/>
            <person name="Samson R.A."/>
            <person name="Sandor E."/>
            <person name="Sanguinetti M."/>
            <person name="Schuetze T."/>
            <person name="Sepcic K."/>
            <person name="Shelest E."/>
            <person name="Sherlock G."/>
            <person name="Sophianopoulou V."/>
            <person name="Squina F.M."/>
            <person name="Sun H."/>
            <person name="Susca A."/>
            <person name="Todd R.B."/>
            <person name="Tsang A."/>
            <person name="Unkles S.E."/>
            <person name="van de Wiele N."/>
            <person name="van Rossen-Uffink D."/>
            <person name="Oliveira J.V."/>
            <person name="Vesth T.C."/>
            <person name="Visser J."/>
            <person name="Yu J.-H."/>
            <person name="Zhou M."/>
            <person name="Andersen M.R."/>
            <person name="Archer D.B."/>
            <person name="Baker S.E."/>
            <person name="Benoit I."/>
            <person name="Brakhage A.A."/>
            <person name="Braus G.H."/>
            <person name="Fischer R."/>
            <person name="Frisvad J.C."/>
            <person name="Goldman G.H."/>
            <person name="Houbraken J."/>
            <person name="Oakley B."/>
            <person name="Pocsi I."/>
            <person name="Scazzocchio C."/>
            <person name="Seiboth B."/>
            <person name="vanKuyk P.A."/>
            <person name="Wortman J."/>
            <person name="Dyer P.S."/>
            <person name="Grigoriev I.V."/>
        </authorList>
    </citation>
    <scope>NUCLEOTIDE SEQUENCE [LARGE SCALE GENOMIC DNA]</scope>
    <source>
        <strain evidence="9">DTO 134E9</strain>
    </source>
</reference>
<evidence type="ECO:0000256" key="1">
    <source>
        <dbReference type="ARBA" id="ARBA00001971"/>
    </source>
</evidence>
<evidence type="ECO:0008006" key="10">
    <source>
        <dbReference type="Google" id="ProtNLM"/>
    </source>
</evidence>
<dbReference type="InterPro" id="IPR002401">
    <property type="entry name" value="Cyt_P450_E_grp-I"/>
</dbReference>
<dbReference type="GeneID" id="63752614"/>
<evidence type="ECO:0000256" key="5">
    <source>
        <dbReference type="ARBA" id="ARBA00023004"/>
    </source>
</evidence>
<evidence type="ECO:0000256" key="6">
    <source>
        <dbReference type="ARBA" id="ARBA00023033"/>
    </source>
</evidence>
<dbReference type="GO" id="GO:0005506">
    <property type="term" value="F:iron ion binding"/>
    <property type="evidence" value="ECO:0007669"/>
    <property type="project" value="InterPro"/>
</dbReference>
<dbReference type="EMBL" id="KV878218">
    <property type="protein sequence ID" value="OJJ29723.1"/>
    <property type="molecule type" value="Genomic_DNA"/>
</dbReference>
<sequence length="522" mass="59797">MISALSSNQFAVNVTNAVSSYLHGEVLTPTWTWATAIPLLVVATFMYDFGSKYFRDRKLRHLGSPAQIIPFKAPLGVDVGIYSVYRLLKHTFFELMSSWIEDAPGRTCEMRMFAQGLIFTDEPANIKAFMSSKFDDFGKGDVTRKIWGNMLGDTQIFTIDGEYWHKNKETLRPHVGKLRANDLEVTEKHVQKLFGHFSAGKPVEMYDLIDCFQLDVTTDVFFGESACSLTSEPPFRKQMDSLLPLNTARMLFGYKALWFSDTWIAPKALKELNKYTNGVTDRAYARDLSKKVPEDYNMLDDLVSQKKNYKEIKEALMSIMLGGKDPSTILITWAIYLMGKHPNVMKKMQAEVEKVCGTRLPTATELKELTYVRHVINETFRLHHPLGLNVRVSFKDTTLPTGGGKNGKEPLAIQKGTTIIYSLMGMQRRKDLYGEDADIFRPERWEESNINRWHFIPYNHGPRMCMGRNFGQQQMEYILARICQEFEEVRIPGGQREQQIKIELNTKMAHPCICEMVPKAKA</sequence>
<dbReference type="PRINTS" id="PR00385">
    <property type="entry name" value="P450"/>
</dbReference>
<dbReference type="RefSeq" id="XP_040683400.1">
    <property type="nucleotide sequence ID" value="XM_040836766.1"/>
</dbReference>
<dbReference type="PRINTS" id="PR00463">
    <property type="entry name" value="EP450I"/>
</dbReference>
<keyword evidence="5 7" id="KW-0408">Iron</keyword>
<feature type="binding site" description="axial binding residue" evidence="7">
    <location>
        <position position="465"/>
    </location>
    <ligand>
        <name>heme</name>
        <dbReference type="ChEBI" id="CHEBI:30413"/>
    </ligand>
    <ligandPart>
        <name>Fe</name>
        <dbReference type="ChEBI" id="CHEBI:18248"/>
    </ligandPart>
</feature>
<dbReference type="VEuPathDB" id="FungiDB:ASPWEDRAFT_46467"/>
<dbReference type="SUPFAM" id="SSF48264">
    <property type="entry name" value="Cytochrome P450"/>
    <property type="match status" value="1"/>
</dbReference>
<keyword evidence="9" id="KW-1185">Reference proteome</keyword>
<dbReference type="GO" id="GO:0016705">
    <property type="term" value="F:oxidoreductase activity, acting on paired donors, with incorporation or reduction of molecular oxygen"/>
    <property type="evidence" value="ECO:0007669"/>
    <property type="project" value="InterPro"/>
</dbReference>
<dbReference type="OrthoDB" id="1470350at2759"/>
<keyword evidence="4" id="KW-0560">Oxidoreductase</keyword>
<dbReference type="Pfam" id="PF00067">
    <property type="entry name" value="p450"/>
    <property type="match status" value="1"/>
</dbReference>
<evidence type="ECO:0000256" key="4">
    <source>
        <dbReference type="ARBA" id="ARBA00023002"/>
    </source>
</evidence>
<name>A0A1L9R4B6_ASPWE</name>
<dbReference type="GO" id="GO:0020037">
    <property type="term" value="F:heme binding"/>
    <property type="evidence" value="ECO:0007669"/>
    <property type="project" value="InterPro"/>
</dbReference>
<evidence type="ECO:0000313" key="9">
    <source>
        <dbReference type="Proteomes" id="UP000184383"/>
    </source>
</evidence>
<dbReference type="AlphaFoldDB" id="A0A1L9R4B6"/>
<organism evidence="8 9">
    <name type="scientific">Aspergillus wentii DTO 134E9</name>
    <dbReference type="NCBI Taxonomy" id="1073089"/>
    <lineage>
        <taxon>Eukaryota</taxon>
        <taxon>Fungi</taxon>
        <taxon>Dikarya</taxon>
        <taxon>Ascomycota</taxon>
        <taxon>Pezizomycotina</taxon>
        <taxon>Eurotiomycetes</taxon>
        <taxon>Eurotiomycetidae</taxon>
        <taxon>Eurotiales</taxon>
        <taxon>Aspergillaceae</taxon>
        <taxon>Aspergillus</taxon>
        <taxon>Aspergillus subgen. Cremei</taxon>
    </lineage>
</organism>
<keyword evidence="7" id="KW-0349">Heme</keyword>
<dbReference type="InterPro" id="IPR036396">
    <property type="entry name" value="Cyt_P450_sf"/>
</dbReference>
<evidence type="ECO:0000313" key="8">
    <source>
        <dbReference type="EMBL" id="OJJ29723.1"/>
    </source>
</evidence>
<protein>
    <recommendedName>
        <fullName evidence="10">Cytochrome P450</fullName>
    </recommendedName>
</protein>
<proteinExistence type="inferred from homology"/>
<keyword evidence="6" id="KW-0503">Monooxygenase</keyword>
<dbReference type="STRING" id="1073089.A0A1L9R4B6"/>
<accession>A0A1L9R4B6</accession>
<dbReference type="PANTHER" id="PTHR24287:SF5">
    <property type="entry name" value="P450, PUTATIVE (EUROFUNG)-RELATED"/>
    <property type="match status" value="1"/>
</dbReference>
<dbReference type="GO" id="GO:0004497">
    <property type="term" value="F:monooxygenase activity"/>
    <property type="evidence" value="ECO:0007669"/>
    <property type="project" value="UniProtKB-KW"/>
</dbReference>
<evidence type="ECO:0000256" key="3">
    <source>
        <dbReference type="ARBA" id="ARBA00022723"/>
    </source>
</evidence>
<gene>
    <name evidence="8" type="ORF">ASPWEDRAFT_46467</name>
</gene>
<keyword evidence="3 7" id="KW-0479">Metal-binding</keyword>
<dbReference type="PANTHER" id="PTHR24287">
    <property type="entry name" value="P450, PUTATIVE (EUROFUNG)-RELATED"/>
    <property type="match status" value="1"/>
</dbReference>